<evidence type="ECO:0000256" key="7">
    <source>
        <dbReference type="ARBA" id="ARBA00038093"/>
    </source>
</evidence>
<keyword evidence="10" id="KW-1185">Reference proteome</keyword>
<dbReference type="SUPFAM" id="SSF88723">
    <property type="entry name" value="PIN domain-like"/>
    <property type="match status" value="1"/>
</dbReference>
<dbReference type="PANTHER" id="PTHR33653:SF1">
    <property type="entry name" value="RIBONUCLEASE VAPC2"/>
    <property type="match status" value="1"/>
</dbReference>
<sequence>MRKSLIDTDITSEIRKGKNSKINANAIAYRAIWKHYTISVITVSEIIKGWRKLNRNDRIQEFLADLPEMEILHLDQKSAELSGLIHADLESSGQPIGLADVLIASIAIQNNLILVTGNTKHYLKIQALGYPLVIDNWRK</sequence>
<dbReference type="GO" id="GO:0004518">
    <property type="term" value="F:nuclease activity"/>
    <property type="evidence" value="ECO:0007669"/>
    <property type="project" value="UniProtKB-KW"/>
</dbReference>
<comment type="similarity">
    <text evidence="7">Belongs to the PINc/VapC protein family.</text>
</comment>
<keyword evidence="6" id="KW-0460">Magnesium</keyword>
<reference evidence="10" key="1">
    <citation type="submission" date="2019-02" db="EMBL/GenBank/DDBJ databases">
        <title>Draft genome sequence of Sphaerospermopsis reniformis NIES-1949.</title>
        <authorList>
            <person name="Yamaguchi H."/>
            <person name="Suzuki S."/>
            <person name="Kawachi M."/>
        </authorList>
    </citation>
    <scope>NUCLEOTIDE SEQUENCE [LARGE SCALE GENOMIC DNA]</scope>
    <source>
        <strain evidence="10">NIES-1949</strain>
    </source>
</reference>
<evidence type="ECO:0000259" key="8">
    <source>
        <dbReference type="Pfam" id="PF01850"/>
    </source>
</evidence>
<dbReference type="Gene3D" id="3.40.50.1010">
    <property type="entry name" value="5'-nuclease"/>
    <property type="match status" value="1"/>
</dbReference>
<accession>A0A479ZWZ7</accession>
<dbReference type="Proteomes" id="UP000300142">
    <property type="component" value="Unassembled WGS sequence"/>
</dbReference>
<comment type="cofactor">
    <cofactor evidence="1">
        <name>Mg(2+)</name>
        <dbReference type="ChEBI" id="CHEBI:18420"/>
    </cofactor>
</comment>
<gene>
    <name evidence="9" type="ORF">SR1949_21340</name>
</gene>
<evidence type="ECO:0000256" key="6">
    <source>
        <dbReference type="ARBA" id="ARBA00022842"/>
    </source>
</evidence>
<keyword evidence="2" id="KW-1277">Toxin-antitoxin system</keyword>
<comment type="caution">
    <text evidence="9">The sequence shown here is derived from an EMBL/GenBank/DDBJ whole genome shotgun (WGS) entry which is preliminary data.</text>
</comment>
<keyword evidence="3" id="KW-0540">Nuclease</keyword>
<dbReference type="GO" id="GO:0016787">
    <property type="term" value="F:hydrolase activity"/>
    <property type="evidence" value="ECO:0007669"/>
    <property type="project" value="UniProtKB-KW"/>
</dbReference>
<dbReference type="InterPro" id="IPR050556">
    <property type="entry name" value="Type_II_TA_system_RNase"/>
</dbReference>
<evidence type="ECO:0000256" key="4">
    <source>
        <dbReference type="ARBA" id="ARBA00022723"/>
    </source>
</evidence>
<name>A0A479ZWZ7_9CYAN</name>
<feature type="domain" description="PIN" evidence="8">
    <location>
        <begin position="6"/>
        <end position="121"/>
    </location>
</feature>
<protein>
    <submittedName>
        <fullName evidence="9">PilT-like protein</fullName>
    </submittedName>
</protein>
<dbReference type="RefSeq" id="WP_096569765.1">
    <property type="nucleotide sequence ID" value="NZ_BJCE01000059.1"/>
</dbReference>
<dbReference type="EMBL" id="BJCE01000059">
    <property type="protein sequence ID" value="GCL37027.1"/>
    <property type="molecule type" value="Genomic_DNA"/>
</dbReference>
<dbReference type="PANTHER" id="PTHR33653">
    <property type="entry name" value="RIBONUCLEASE VAPC2"/>
    <property type="match status" value="1"/>
</dbReference>
<dbReference type="Pfam" id="PF01850">
    <property type="entry name" value="PIN"/>
    <property type="match status" value="1"/>
</dbReference>
<evidence type="ECO:0000256" key="5">
    <source>
        <dbReference type="ARBA" id="ARBA00022801"/>
    </source>
</evidence>
<keyword evidence="5" id="KW-0378">Hydrolase</keyword>
<dbReference type="InterPro" id="IPR002716">
    <property type="entry name" value="PIN_dom"/>
</dbReference>
<evidence type="ECO:0000256" key="2">
    <source>
        <dbReference type="ARBA" id="ARBA00022649"/>
    </source>
</evidence>
<proteinExistence type="inferred from homology"/>
<organism evidence="9 10">
    <name type="scientific">Sphaerospermopsis reniformis</name>
    <dbReference type="NCBI Taxonomy" id="531300"/>
    <lineage>
        <taxon>Bacteria</taxon>
        <taxon>Bacillati</taxon>
        <taxon>Cyanobacteriota</taxon>
        <taxon>Cyanophyceae</taxon>
        <taxon>Nostocales</taxon>
        <taxon>Aphanizomenonaceae</taxon>
        <taxon>Sphaerospermopsis</taxon>
    </lineage>
</organism>
<evidence type="ECO:0000256" key="1">
    <source>
        <dbReference type="ARBA" id="ARBA00001946"/>
    </source>
</evidence>
<dbReference type="GO" id="GO:0046872">
    <property type="term" value="F:metal ion binding"/>
    <property type="evidence" value="ECO:0007669"/>
    <property type="project" value="UniProtKB-KW"/>
</dbReference>
<evidence type="ECO:0000256" key="3">
    <source>
        <dbReference type="ARBA" id="ARBA00022722"/>
    </source>
</evidence>
<dbReference type="AlphaFoldDB" id="A0A479ZWZ7"/>
<keyword evidence="4" id="KW-0479">Metal-binding</keyword>
<evidence type="ECO:0000313" key="9">
    <source>
        <dbReference type="EMBL" id="GCL37027.1"/>
    </source>
</evidence>
<dbReference type="InterPro" id="IPR029060">
    <property type="entry name" value="PIN-like_dom_sf"/>
</dbReference>
<evidence type="ECO:0000313" key="10">
    <source>
        <dbReference type="Proteomes" id="UP000300142"/>
    </source>
</evidence>